<evidence type="ECO:0000259" key="16">
    <source>
        <dbReference type="Pfam" id="PF21014"/>
    </source>
</evidence>
<name>A0A8T1WHP8_9STRA</name>
<evidence type="ECO:0000256" key="9">
    <source>
        <dbReference type="ARBA" id="ARBA00023065"/>
    </source>
</evidence>
<keyword evidence="3" id="KW-0633">Potassium transport</keyword>
<keyword evidence="11 18" id="KW-0407">Ion channel</keyword>
<dbReference type="PANTHER" id="PTHR10027">
    <property type="entry name" value="CALCIUM-ACTIVATED POTASSIUM CHANNEL ALPHA CHAIN"/>
    <property type="match status" value="1"/>
</dbReference>
<evidence type="ECO:0000256" key="1">
    <source>
        <dbReference type="ARBA" id="ARBA00004141"/>
    </source>
</evidence>
<dbReference type="InterPro" id="IPR047871">
    <property type="entry name" value="K_chnl_Slo-like"/>
</dbReference>
<dbReference type="Pfam" id="PF21014">
    <property type="entry name" value="Slowpoke_C"/>
    <property type="match status" value="1"/>
</dbReference>
<dbReference type="GO" id="GO:0005267">
    <property type="term" value="F:potassium channel activity"/>
    <property type="evidence" value="ECO:0007669"/>
    <property type="project" value="UniProtKB-KW"/>
</dbReference>
<evidence type="ECO:0000259" key="15">
    <source>
        <dbReference type="Pfam" id="PF07885"/>
    </source>
</evidence>
<feature type="domain" description="Calcium-activated potassium channel BK alpha subunit" evidence="14">
    <location>
        <begin position="577"/>
        <end position="700"/>
    </location>
</feature>
<dbReference type="AlphaFoldDB" id="A0A8T1WHP8"/>
<evidence type="ECO:0000256" key="3">
    <source>
        <dbReference type="ARBA" id="ARBA00022538"/>
    </source>
</evidence>
<comment type="caution">
    <text evidence="18">The sequence shown here is derived from an EMBL/GenBank/DDBJ whole genome shotgun (WGS) entry which is preliminary data.</text>
</comment>
<evidence type="ECO:0000256" key="13">
    <source>
        <dbReference type="SAM" id="Phobius"/>
    </source>
</evidence>
<feature type="transmembrane region" description="Helical" evidence="13">
    <location>
        <begin position="392"/>
        <end position="409"/>
    </location>
</feature>
<feature type="transmembrane region" description="Helical" evidence="13">
    <location>
        <begin position="300"/>
        <end position="324"/>
    </location>
</feature>
<keyword evidence="2" id="KW-0813">Transport</keyword>
<reference evidence="18" key="1">
    <citation type="submission" date="2021-02" db="EMBL/GenBank/DDBJ databases">
        <authorList>
            <person name="Palmer J.M."/>
        </authorList>
    </citation>
    <scope>NUCLEOTIDE SEQUENCE</scope>
    <source>
        <strain evidence="18">SCRP734</strain>
    </source>
</reference>
<feature type="transmembrane region" description="Helical" evidence="13">
    <location>
        <begin position="178"/>
        <end position="196"/>
    </location>
</feature>
<dbReference type="EMBL" id="JAGDFM010000016">
    <property type="protein sequence ID" value="KAG7391864.1"/>
    <property type="molecule type" value="Genomic_DNA"/>
</dbReference>
<dbReference type="OrthoDB" id="10035564at2759"/>
<evidence type="ECO:0000256" key="10">
    <source>
        <dbReference type="ARBA" id="ARBA00023136"/>
    </source>
</evidence>
<keyword evidence="4 13" id="KW-0812">Transmembrane</keyword>
<evidence type="ECO:0000256" key="11">
    <source>
        <dbReference type="ARBA" id="ARBA00023303"/>
    </source>
</evidence>
<evidence type="ECO:0000256" key="4">
    <source>
        <dbReference type="ARBA" id="ARBA00022692"/>
    </source>
</evidence>
<evidence type="ECO:0000256" key="7">
    <source>
        <dbReference type="ARBA" id="ARBA00022958"/>
    </source>
</evidence>
<dbReference type="InterPro" id="IPR048735">
    <property type="entry name" value="Slowpoke-like_C"/>
</dbReference>
<keyword evidence="8 13" id="KW-1133">Transmembrane helix</keyword>
<feature type="domain" description="RCK N-terminal" evidence="17">
    <location>
        <begin position="887"/>
        <end position="1005"/>
    </location>
</feature>
<dbReference type="InterPro" id="IPR013099">
    <property type="entry name" value="K_chnl_dom"/>
</dbReference>
<keyword evidence="19" id="KW-1185">Reference proteome</keyword>
<evidence type="ECO:0000313" key="19">
    <source>
        <dbReference type="Proteomes" id="UP000694044"/>
    </source>
</evidence>
<gene>
    <name evidence="18" type="primary">KCNMA1_1</name>
    <name evidence="18" type="ORF">PHYPSEUDO_003070</name>
</gene>
<comment type="subcellular location">
    <subcellularLocation>
        <location evidence="1">Membrane</location>
        <topology evidence="1">Multi-pass membrane protein</topology>
    </subcellularLocation>
</comment>
<organism evidence="18 19">
    <name type="scientific">Phytophthora pseudosyringae</name>
    <dbReference type="NCBI Taxonomy" id="221518"/>
    <lineage>
        <taxon>Eukaryota</taxon>
        <taxon>Sar</taxon>
        <taxon>Stramenopiles</taxon>
        <taxon>Oomycota</taxon>
        <taxon>Peronosporomycetes</taxon>
        <taxon>Peronosporales</taxon>
        <taxon>Peronosporaceae</taxon>
        <taxon>Phytophthora</taxon>
    </lineage>
</organism>
<feature type="transmembrane region" description="Helical" evidence="13">
    <location>
        <begin position="208"/>
        <end position="229"/>
    </location>
</feature>
<protein>
    <submittedName>
        <fullName evidence="18">Calcium-activated potassium channel subunit alpha-1</fullName>
    </submittedName>
</protein>
<sequence length="1240" mass="136942">MIATSPIHSDTRNFLFRRKEIAVSVSIWRRDAPSTHFAPRSSLILLSARVQGNLSSGDLCQLCGTTTPNPAPSALAVHHNPHSAFRIPPCSALVAGMGMICVNQNEETNLTTSTPRCVADWAHTQEQVTHAAYLLAGLLLISLLWTVASRRQRKSLRKGELGFSLNCRRWARTSRTAAIINRPVQLLVSFGILGLTMSRLNSYDVTEWSYYTVLALYVIAVVDDVVRFLASRYKLLFCFSPLTLLELLCLASNFGVGFGSAKTVGGVRTRTYLDFSVMRPVFILRSYLEMEKHVPRSTKGWMMVRLGIKILLMIMVGASIMFFFETLGEMPFFTGNGFAHLYSCNDGSVTRHESTECSDATWSVMFAFYFTVVTLGTVGYGDNAPQTVPSRLLAIMFIVMGIILFSMEIDNLISLYKLRQIGNPPYTPKPDSKHVLIIGNPSFAQLSAILRELFHADHLSDSDTQQLEAVVLGERKSKFTKPLIAKLKGDPIFTSRVTYIAGNATRSDDLERSLARDARAVFVFPDKLTGDAVTEDAMNIMRVLATKRYVGPSVRFLVMVLRAESARHMLAAGVHPDDIICENVIKMGSLAQNSVSNGISTMLSNLGSSLSVDTGKDTDEGSTPLLAVLTKDKSMGPDILTTDVAEKELSERSWINDYYAGAAKEMYLIHLSKRYAELTFSQAATRIFQETSGTVLLIGVEVMFSDEESAFRSNSESRVLLNPGESLLMTEWIQCYCIADDLDQVFNYKICPEEVSLEEMRRPGSTSTFMNPAGDVFQPILSADHDDDLPCDELRSLTAYTAYMTPNYNSMKHHSPLAASRTGSLVLDHSLESIALSFKNSNRNITSGNPYENPQVHDGVHAVDAPRISMASVTLRTPPLDILLHPKHIVICSFLGEESLESLQWLILPLRSPYATSHPPITVLDTAEPSDILMKTLSVFKNVYYVRGSPLVYSDLQRAGAKAAAAVVVLGKRAKNTSISESASDAELESSIADAEAIFATMLVELKMDFSKIFTVTELADEANSKFMGMSFQLNQLHSAMSSSSNASSGIAVDISGMEVLKLWDNVLMHDAPEQKSEKEIFGLPLYMSGRILHPELCENMVVQTYFNPSIHKIVRQLVGGPRCTGVIHTFSVPYELRSDCTYADVFHSFAASSYSGICMGIYRMSTQAMGPSNQVELPIVITTPKADLEILSSDRLFVLIGAHTLERAATRIQKRYRTYKGIPHPVKATMGVVKGELYV</sequence>
<dbReference type="Pfam" id="PF22614">
    <property type="entry name" value="Slo-like_RCK"/>
    <property type="match status" value="2"/>
</dbReference>
<accession>A0A8T1WHP8</accession>
<dbReference type="Pfam" id="PF03493">
    <property type="entry name" value="BK_channel_a"/>
    <property type="match status" value="1"/>
</dbReference>
<dbReference type="InterPro" id="IPR003929">
    <property type="entry name" value="K_chnl_BK_asu"/>
</dbReference>
<keyword evidence="9" id="KW-0406">Ion transport</keyword>
<evidence type="ECO:0000256" key="2">
    <source>
        <dbReference type="ARBA" id="ARBA00022448"/>
    </source>
</evidence>
<comment type="catalytic activity">
    <reaction evidence="12">
        <text>K(+)(in) = K(+)(out)</text>
        <dbReference type="Rhea" id="RHEA:29463"/>
        <dbReference type="ChEBI" id="CHEBI:29103"/>
    </reaction>
</comment>
<evidence type="ECO:0000256" key="6">
    <source>
        <dbReference type="ARBA" id="ARBA00022882"/>
    </source>
</evidence>
<evidence type="ECO:0000256" key="12">
    <source>
        <dbReference type="ARBA" id="ARBA00034430"/>
    </source>
</evidence>
<evidence type="ECO:0000259" key="17">
    <source>
        <dbReference type="Pfam" id="PF22614"/>
    </source>
</evidence>
<feature type="domain" description="Ca2+-activated K+ channel Slowpoke-like C-terminal" evidence="16">
    <location>
        <begin position="1139"/>
        <end position="1201"/>
    </location>
</feature>
<feature type="domain" description="RCK N-terminal" evidence="17">
    <location>
        <begin position="432"/>
        <end position="555"/>
    </location>
</feature>
<dbReference type="Pfam" id="PF07885">
    <property type="entry name" value="Ion_trans_2"/>
    <property type="match status" value="1"/>
</dbReference>
<evidence type="ECO:0000256" key="5">
    <source>
        <dbReference type="ARBA" id="ARBA00022826"/>
    </source>
</evidence>
<proteinExistence type="predicted"/>
<keyword evidence="6" id="KW-0851">Voltage-gated channel</keyword>
<dbReference type="PANTHER" id="PTHR10027:SF10">
    <property type="entry name" value="SLOWPOKE 2, ISOFORM D"/>
    <property type="match status" value="1"/>
</dbReference>
<evidence type="ECO:0000259" key="14">
    <source>
        <dbReference type="Pfam" id="PF03493"/>
    </source>
</evidence>
<feature type="transmembrane region" description="Helical" evidence="13">
    <location>
        <begin position="360"/>
        <end position="380"/>
    </location>
</feature>
<dbReference type="GO" id="GO:0034702">
    <property type="term" value="C:monoatomic ion channel complex"/>
    <property type="evidence" value="ECO:0007669"/>
    <property type="project" value="UniProtKB-KW"/>
</dbReference>
<feature type="domain" description="Potassium channel" evidence="15">
    <location>
        <begin position="350"/>
        <end position="414"/>
    </location>
</feature>
<feature type="transmembrane region" description="Helical" evidence="13">
    <location>
        <begin position="131"/>
        <end position="148"/>
    </location>
</feature>
<dbReference type="Proteomes" id="UP000694044">
    <property type="component" value="Unassembled WGS sequence"/>
</dbReference>
<dbReference type="InterPro" id="IPR003148">
    <property type="entry name" value="RCK_N"/>
</dbReference>
<keyword evidence="7" id="KW-0630">Potassium</keyword>
<evidence type="ECO:0000256" key="8">
    <source>
        <dbReference type="ARBA" id="ARBA00022989"/>
    </source>
</evidence>
<keyword evidence="10 13" id="KW-0472">Membrane</keyword>
<evidence type="ECO:0000313" key="18">
    <source>
        <dbReference type="EMBL" id="KAG7391864.1"/>
    </source>
</evidence>
<keyword evidence="5" id="KW-0631">Potassium channel</keyword>